<dbReference type="InterPro" id="IPR000653">
    <property type="entry name" value="DegT/StrS_aminotransferase"/>
</dbReference>
<dbReference type="GO" id="GO:0008483">
    <property type="term" value="F:transaminase activity"/>
    <property type="evidence" value="ECO:0007669"/>
    <property type="project" value="TreeGrafter"/>
</dbReference>
<dbReference type="Gene3D" id="3.40.640.10">
    <property type="entry name" value="Type I PLP-dependent aspartate aminotransferase-like (Major domain)"/>
    <property type="match status" value="1"/>
</dbReference>
<comment type="similarity">
    <text evidence="3">Belongs to the DegT/DnrJ/EryC1 family.</text>
</comment>
<name>A0A2H0KCQ5_9BACT</name>
<keyword evidence="2 3" id="KW-0663">Pyridoxal phosphate</keyword>
<dbReference type="PIRSF" id="PIRSF000390">
    <property type="entry name" value="PLP_StrS"/>
    <property type="match status" value="1"/>
</dbReference>
<dbReference type="EMBL" id="PCVG01000014">
    <property type="protein sequence ID" value="PIQ69019.1"/>
    <property type="molecule type" value="Genomic_DNA"/>
</dbReference>
<dbReference type="InterPro" id="IPR015422">
    <property type="entry name" value="PyrdxlP-dep_Trfase_small"/>
</dbReference>
<dbReference type="Gene3D" id="3.90.1150.10">
    <property type="entry name" value="Aspartate Aminotransferase, domain 1"/>
    <property type="match status" value="1"/>
</dbReference>
<dbReference type="PANTHER" id="PTHR30244">
    <property type="entry name" value="TRANSAMINASE"/>
    <property type="match status" value="1"/>
</dbReference>
<dbReference type="GO" id="GO:0030170">
    <property type="term" value="F:pyridoxal phosphate binding"/>
    <property type="evidence" value="ECO:0007669"/>
    <property type="project" value="TreeGrafter"/>
</dbReference>
<protein>
    <submittedName>
        <fullName evidence="4">UDP-4-amino-4, 6-dideoxy-N-acetyl-beta-L-altrosamine transaminase</fullName>
    </submittedName>
</protein>
<dbReference type="Pfam" id="PF01041">
    <property type="entry name" value="DegT_DnrJ_EryC1"/>
    <property type="match status" value="1"/>
</dbReference>
<evidence type="ECO:0000313" key="4">
    <source>
        <dbReference type="EMBL" id="PIQ69019.1"/>
    </source>
</evidence>
<evidence type="ECO:0000256" key="1">
    <source>
        <dbReference type="PIRSR" id="PIRSR000390-1"/>
    </source>
</evidence>
<dbReference type="InterPro" id="IPR015421">
    <property type="entry name" value="PyrdxlP-dep_Trfase_major"/>
</dbReference>
<dbReference type="AlphaFoldDB" id="A0A2H0KCQ5"/>
<evidence type="ECO:0000256" key="3">
    <source>
        <dbReference type="RuleBase" id="RU004508"/>
    </source>
</evidence>
<dbReference type="PANTHER" id="PTHR30244:SF34">
    <property type="entry name" value="DTDP-4-AMINO-4,6-DIDEOXYGALACTOSE TRANSAMINASE"/>
    <property type="match status" value="1"/>
</dbReference>
<dbReference type="InterPro" id="IPR015424">
    <property type="entry name" value="PyrdxlP-dep_Trfase"/>
</dbReference>
<organism evidence="4 5">
    <name type="scientific">Candidatus Taylorbacteria bacterium CG11_big_fil_rev_8_21_14_0_20_46_11</name>
    <dbReference type="NCBI Taxonomy" id="1975025"/>
    <lineage>
        <taxon>Bacteria</taxon>
        <taxon>Candidatus Tayloriibacteriota</taxon>
    </lineage>
</organism>
<dbReference type="Proteomes" id="UP000229342">
    <property type="component" value="Unassembled WGS sequence"/>
</dbReference>
<sequence>MSMESRSTPKRIIPYGRHCLDHDDMKSVGKTLSSDWLTQGPVGVKFEERLAKYCGARYALTASSGTSALHLAYLSAGIGKGDEVITTPNTFVATTNMLLVVGAKPVFCDIRLDTYNIDETKIEALITKKTKAIVPVHFAGHPCNMKEIMAIAKKYHLLVIEDACHALGATYRGKHVGSIGDITVFSFHPVKSITTGEGGAIVTGNKKYAEKARLLRSHGITKDKNGFNVMESLGFNYRLTDIQSSLGVSQLGKLKGFITKRRKTAFLYRKLLERNQDIILPAEEGEDQFAWHLFVIRVRNVKERLPLYHFLKNNGIGVNFHYPTVYSHPYYRKNGYDTVHLMNADLYNEAAITLPIFPSISEKDVIFITDSIKKYFKAR</sequence>
<gene>
    <name evidence="4" type="primary">pseC</name>
    <name evidence="4" type="ORF">COV91_00835</name>
</gene>
<evidence type="ECO:0000256" key="2">
    <source>
        <dbReference type="PIRSR" id="PIRSR000390-2"/>
    </source>
</evidence>
<feature type="active site" description="Proton acceptor" evidence="1">
    <location>
        <position position="191"/>
    </location>
</feature>
<dbReference type="NCBIfam" id="TIGR03588">
    <property type="entry name" value="PseC"/>
    <property type="match status" value="1"/>
</dbReference>
<feature type="modified residue" description="N6-(pyridoxal phosphate)lysine" evidence="2">
    <location>
        <position position="191"/>
    </location>
</feature>
<reference evidence="4 5" key="1">
    <citation type="submission" date="2017-09" db="EMBL/GenBank/DDBJ databases">
        <title>Depth-based differentiation of microbial function through sediment-hosted aquifers and enrichment of novel symbionts in the deep terrestrial subsurface.</title>
        <authorList>
            <person name="Probst A.J."/>
            <person name="Ladd B."/>
            <person name="Jarett J.K."/>
            <person name="Geller-Mcgrath D.E."/>
            <person name="Sieber C.M."/>
            <person name="Emerson J.B."/>
            <person name="Anantharaman K."/>
            <person name="Thomas B.C."/>
            <person name="Malmstrom R."/>
            <person name="Stieglmeier M."/>
            <person name="Klingl A."/>
            <person name="Woyke T."/>
            <person name="Ryan C.M."/>
            <person name="Banfield J.F."/>
        </authorList>
    </citation>
    <scope>NUCLEOTIDE SEQUENCE [LARGE SCALE GENOMIC DNA]</scope>
    <source>
        <strain evidence="4">CG11_big_fil_rev_8_21_14_0_20_46_11</strain>
    </source>
</reference>
<dbReference type="SUPFAM" id="SSF53383">
    <property type="entry name" value="PLP-dependent transferases"/>
    <property type="match status" value="1"/>
</dbReference>
<evidence type="ECO:0000313" key="5">
    <source>
        <dbReference type="Proteomes" id="UP000229342"/>
    </source>
</evidence>
<dbReference type="InterPro" id="IPR020026">
    <property type="entry name" value="PseC"/>
</dbReference>
<comment type="caution">
    <text evidence="4">The sequence shown here is derived from an EMBL/GenBank/DDBJ whole genome shotgun (WGS) entry which is preliminary data.</text>
</comment>
<dbReference type="CDD" id="cd00616">
    <property type="entry name" value="AHBA_syn"/>
    <property type="match status" value="1"/>
</dbReference>
<accession>A0A2H0KCQ5</accession>
<dbReference type="GO" id="GO:0000271">
    <property type="term" value="P:polysaccharide biosynthetic process"/>
    <property type="evidence" value="ECO:0007669"/>
    <property type="project" value="TreeGrafter"/>
</dbReference>
<proteinExistence type="inferred from homology"/>